<keyword evidence="1" id="KW-0175">Coiled coil</keyword>
<feature type="compositionally biased region" description="Basic residues" evidence="2">
    <location>
        <begin position="170"/>
        <end position="187"/>
    </location>
</feature>
<dbReference type="OrthoDB" id="1897642at2759"/>
<feature type="compositionally biased region" description="Basic and acidic residues" evidence="2">
    <location>
        <begin position="132"/>
        <end position="142"/>
    </location>
</feature>
<sequence>MQHKEDEQPNEAVHGRRKRILPFVRNTSRIPEQKKHQSSSSIAPSPGESSRGRGYGRGQDRGRGQGKHRGRGRGGGNLTRPPLELPRHIEGDSSSQRNEFWGNGPQCALPEPPTLSGSSFGTQPGPSSGHSSSEKPLFEKAENPAGKWTSYPKIPGSQQAARQHQNSERPRKRFRPRKNASRRHNNQHNRNDGDSLPAEASTEKQSLQKSTDFVQGDCGDPPAKRPRIKEEAASPSRDFVSLGNQETAVKSEIEDESPIRLLQEEPTSGSKFISYDSHPMCRFECGRPSNQVRKHRRTLKQQEVQALRDQGMNILAAFIRDDGIAIDWSLPMNKNDISGSKPTVTFNDLESNSFSPSGGPISLRLSAQNMPLTPNVNPPVITMDEPENGVSSTSTTEIAYREVPIPPQHLPQNGNTGKLETWSLEQMRLLESELGLVVLSPPEFVGIGEYLTGQKLPEGVCPYVKIRYKRSERTRPHVEPGANPDGTCSFAELIEDPPVPSHGNLHSVPSSPIDPNEPKLPPIAHMQASHSSPLGSQVLEKDEVDELADHPPSPLVRPSPAHTSTDNSYAFGPNVEALGKNELSELHAATDEEFLHIVPTAPSEELDELQRLRRDLELSRMEAERKHKELEGRILELSRKRPESHTPRPGQEQQPTTAIRIVDEEKSNIIPLRRGKYDKTRRLLAVSNSTILHVSWLGVMQLVDKDSRGITATGFGSDPPSSISIEDACSLSPSSTALALLGHDSQLAVATLGKGSFGFRPLPGKPHDAKGICSIVSIDQQSAVTLGHDHRYMHWNFQPDQCLTSSLPLPKLHSCTALAFDPLHGNIVTAGSESNKRSKLTLGNLADLKHTSNTVELSNHPHHVHIDCDNPFLLILELARLDDQFQVHDMRMPLYQCVQKFGYQSVIHEKAEFRVRGSLNGNYFARGDTGIVRLWDRRLSQSHQTLPIIPMQRVVEVVLDRTLISCATEAHHIVTYPIL</sequence>
<evidence type="ECO:0000256" key="1">
    <source>
        <dbReference type="SAM" id="Coils"/>
    </source>
</evidence>
<feature type="region of interest" description="Disordered" evidence="2">
    <location>
        <begin position="1"/>
        <end position="238"/>
    </location>
</feature>
<dbReference type="AlphaFoldDB" id="A0A0B7FKC5"/>
<organism evidence="3 4">
    <name type="scientific">Thanatephorus cucumeris (strain AG1-IB / isolate 7/3/14)</name>
    <name type="common">Lettuce bottom rot fungus</name>
    <name type="synonym">Rhizoctonia solani</name>
    <dbReference type="NCBI Taxonomy" id="1108050"/>
    <lineage>
        <taxon>Eukaryota</taxon>
        <taxon>Fungi</taxon>
        <taxon>Dikarya</taxon>
        <taxon>Basidiomycota</taxon>
        <taxon>Agaricomycotina</taxon>
        <taxon>Agaricomycetes</taxon>
        <taxon>Cantharellales</taxon>
        <taxon>Ceratobasidiaceae</taxon>
        <taxon>Rhizoctonia</taxon>
        <taxon>Rhizoctonia solani AG-1</taxon>
    </lineage>
</organism>
<feature type="coiled-coil region" evidence="1">
    <location>
        <begin position="606"/>
        <end position="640"/>
    </location>
</feature>
<proteinExistence type="predicted"/>
<dbReference type="STRING" id="1108050.A0A0B7FKC5"/>
<gene>
    <name evidence="3" type="ORF">RSOLAG1IB_02860</name>
</gene>
<feature type="region of interest" description="Disordered" evidence="2">
    <location>
        <begin position="473"/>
        <end position="573"/>
    </location>
</feature>
<evidence type="ECO:0000313" key="4">
    <source>
        <dbReference type="Proteomes" id="UP000059188"/>
    </source>
</evidence>
<evidence type="ECO:0000256" key="2">
    <source>
        <dbReference type="SAM" id="MobiDB-lite"/>
    </source>
</evidence>
<protein>
    <submittedName>
        <fullName evidence="3">Protein tyrosine phosphatase, receptor type, f polypeptide (PTPRF), interacting protein (Liprin), alpha 1</fullName>
    </submittedName>
</protein>
<dbReference type="EMBL" id="LN679102">
    <property type="protein sequence ID" value="CEL58115.1"/>
    <property type="molecule type" value="Genomic_DNA"/>
</dbReference>
<accession>A0A0B7FKC5</accession>
<feature type="compositionally biased region" description="Polar residues" evidence="2">
    <location>
        <begin position="203"/>
        <end position="213"/>
    </location>
</feature>
<dbReference type="SUPFAM" id="SSF101908">
    <property type="entry name" value="Putative isomerase YbhE"/>
    <property type="match status" value="1"/>
</dbReference>
<dbReference type="Gene3D" id="2.130.10.10">
    <property type="entry name" value="YVTN repeat-like/Quinoprotein amine dehydrogenase"/>
    <property type="match status" value="1"/>
</dbReference>
<feature type="compositionally biased region" description="Polar residues" evidence="2">
    <location>
        <begin position="115"/>
        <end position="131"/>
    </location>
</feature>
<reference evidence="3 4" key="1">
    <citation type="submission" date="2014-11" db="EMBL/GenBank/DDBJ databases">
        <authorList>
            <person name="Wibberg Daniel"/>
        </authorList>
    </citation>
    <scope>NUCLEOTIDE SEQUENCE [LARGE SCALE GENOMIC DNA]</scope>
    <source>
        <strain evidence="3">Rhizoctonia solani AG1-IB 7/3/14</strain>
    </source>
</reference>
<dbReference type="InterPro" id="IPR015943">
    <property type="entry name" value="WD40/YVTN_repeat-like_dom_sf"/>
</dbReference>
<evidence type="ECO:0000313" key="3">
    <source>
        <dbReference type="EMBL" id="CEL58115.1"/>
    </source>
</evidence>
<feature type="compositionally biased region" description="Low complexity" evidence="2">
    <location>
        <begin position="38"/>
        <end position="49"/>
    </location>
</feature>
<keyword evidence="4" id="KW-1185">Reference proteome</keyword>
<dbReference type="Proteomes" id="UP000059188">
    <property type="component" value="Unassembled WGS sequence"/>
</dbReference>
<name>A0A0B7FKC5_THACB</name>